<feature type="compositionally biased region" description="Low complexity" evidence="2">
    <location>
        <begin position="47"/>
        <end position="58"/>
    </location>
</feature>
<comment type="similarity">
    <text evidence="1">Belongs to the RRN3 family.</text>
</comment>
<sequence length="711" mass="79864">MRPFAVTTKTGGPPAGRATPVKSILKPPSILGRRTAEDAGFDDDPETMAAASSPSMESPTKRRKVLFDEVHNKTYEVGNRTMDEIKREVREALEEHRRGNDGPYDSLKELFSNDRQRYLPPVAGEDDDTLKPQELRAYVMALTSCMPMLKDKECNGLVKTILQCSWLGRDDEFLRVYTYFLAALISAQGTYLLPVLSMMVENFKISRSSAWTVADFPSVSRDAMRARLHRALRHLLQIFPAAGSVLESLLGSKFPFPDDPLRTHMAYVYNIIRVQEYAPALREEVLDLILDRVVKLDAQMQLDLEDVDDDLTAAVMYSLQENGGARGPATQWEGDEDGGDDGDDSDAESVDSDDVDYDEEAARIRAIKDNVEKMDAMLDTLFAYHSVSITANPGSDRAYAAFTTILREFEHLVLPTYKSRHTQFLAFHFAQMHERLTDAFCGQMIQVAFDQNTAGVVRQACIAYLASFVARGAHVPRKDVQEIFELVVVHMNQYRDRHEAACRGPDIKRFGIFYTLAQAAMYIFCFRWQDLVVSVPESVEPDDPTSYLGQDLEWYGTTRRDLSIHIFGKFNPLKVCAPVIVDEFAKLAHRLNFAYVYPLVEANKRLRLTQYVTTSYATGGALRDAGVDSSGDESLHRLDPYFPFDPYQLPVSKRWLEGDYVHWRALPGLNAEDGRDDSSDGDGDGGDDDDDEDDAGLEEATATDSEVDGDE</sequence>
<keyword evidence="4" id="KW-1185">Reference proteome</keyword>
<feature type="region of interest" description="Disordered" evidence="2">
    <location>
        <begin position="1"/>
        <end position="61"/>
    </location>
</feature>
<dbReference type="PANTHER" id="PTHR12790">
    <property type="entry name" value="TRANSCRIPTION INITIATION FACTOR IA RRN3"/>
    <property type="match status" value="1"/>
</dbReference>
<protein>
    <recommendedName>
        <fullName evidence="5">RNA polymerase I-specific transcription initiation factor RRN3</fullName>
    </recommendedName>
</protein>
<name>A0A9P4YXB5_9HYPO</name>
<dbReference type="InterPro" id="IPR007991">
    <property type="entry name" value="RNA_pol_I_trans_ini_fac_RRN3"/>
</dbReference>
<dbReference type="AlphaFoldDB" id="A0A9P4YXB5"/>
<organism evidence="3 4">
    <name type="scientific">Geosmithia morbida</name>
    <dbReference type="NCBI Taxonomy" id="1094350"/>
    <lineage>
        <taxon>Eukaryota</taxon>
        <taxon>Fungi</taxon>
        <taxon>Dikarya</taxon>
        <taxon>Ascomycota</taxon>
        <taxon>Pezizomycotina</taxon>
        <taxon>Sordariomycetes</taxon>
        <taxon>Hypocreomycetidae</taxon>
        <taxon>Hypocreales</taxon>
        <taxon>Bionectriaceae</taxon>
        <taxon>Geosmithia</taxon>
    </lineage>
</organism>
<dbReference type="GO" id="GO:0001181">
    <property type="term" value="F:RNA polymerase I general transcription initiation factor activity"/>
    <property type="evidence" value="ECO:0007669"/>
    <property type="project" value="InterPro"/>
</dbReference>
<dbReference type="RefSeq" id="XP_035322098.1">
    <property type="nucleotide sequence ID" value="XM_035468117.1"/>
</dbReference>
<dbReference type="GO" id="GO:0006361">
    <property type="term" value="P:transcription initiation at RNA polymerase I promoter"/>
    <property type="evidence" value="ECO:0007669"/>
    <property type="project" value="InterPro"/>
</dbReference>
<dbReference type="PANTHER" id="PTHR12790:SF0">
    <property type="entry name" value="RNA POLYMERASE I-SPECIFIC TRANSCRIPTION INITIATION FACTOR RRN3-RELATED"/>
    <property type="match status" value="1"/>
</dbReference>
<evidence type="ECO:0000256" key="1">
    <source>
        <dbReference type="ARBA" id="ARBA00010098"/>
    </source>
</evidence>
<dbReference type="EMBL" id="JAANYQ010000006">
    <property type="protein sequence ID" value="KAF4123446.1"/>
    <property type="molecule type" value="Genomic_DNA"/>
</dbReference>
<dbReference type="GeneID" id="55972372"/>
<evidence type="ECO:0000313" key="3">
    <source>
        <dbReference type="EMBL" id="KAF4123446.1"/>
    </source>
</evidence>
<evidence type="ECO:0000313" key="4">
    <source>
        <dbReference type="Proteomes" id="UP000749293"/>
    </source>
</evidence>
<proteinExistence type="inferred from homology"/>
<reference evidence="3" key="1">
    <citation type="submission" date="2020-03" db="EMBL/GenBank/DDBJ databases">
        <title>Site-based positive gene gene selection in Geosmithia morbida across the United States reveals a broad range of putative effectors and factors for local host and environmental adapation.</title>
        <authorList>
            <person name="Onufrak A."/>
            <person name="Murdoch R.W."/>
            <person name="Gazis R."/>
            <person name="Huff M."/>
            <person name="Staton M."/>
            <person name="Klingeman W."/>
            <person name="Hadziabdic D."/>
        </authorList>
    </citation>
    <scope>NUCLEOTIDE SEQUENCE</scope>
    <source>
        <strain evidence="3">1262</strain>
    </source>
</reference>
<accession>A0A9P4YXB5</accession>
<dbReference type="Proteomes" id="UP000749293">
    <property type="component" value="Unassembled WGS sequence"/>
</dbReference>
<evidence type="ECO:0008006" key="5">
    <source>
        <dbReference type="Google" id="ProtNLM"/>
    </source>
</evidence>
<feature type="region of interest" description="Disordered" evidence="2">
    <location>
        <begin position="669"/>
        <end position="711"/>
    </location>
</feature>
<comment type="caution">
    <text evidence="3">The sequence shown here is derived from an EMBL/GenBank/DDBJ whole genome shotgun (WGS) entry which is preliminary data.</text>
</comment>
<gene>
    <name evidence="3" type="ORF">GMORB2_6147</name>
</gene>
<evidence type="ECO:0000256" key="2">
    <source>
        <dbReference type="SAM" id="MobiDB-lite"/>
    </source>
</evidence>
<dbReference type="GO" id="GO:0001042">
    <property type="term" value="F:RNA polymerase I core binding"/>
    <property type="evidence" value="ECO:0007669"/>
    <property type="project" value="TreeGrafter"/>
</dbReference>
<feature type="compositionally biased region" description="Acidic residues" evidence="2">
    <location>
        <begin position="333"/>
        <end position="355"/>
    </location>
</feature>
<dbReference type="OrthoDB" id="26970at2759"/>
<feature type="compositionally biased region" description="Acidic residues" evidence="2">
    <location>
        <begin position="679"/>
        <end position="697"/>
    </location>
</feature>
<dbReference type="Pfam" id="PF05327">
    <property type="entry name" value="RRN3"/>
    <property type="match status" value="1"/>
</dbReference>
<feature type="region of interest" description="Disordered" evidence="2">
    <location>
        <begin position="323"/>
        <end position="355"/>
    </location>
</feature>
<dbReference type="GO" id="GO:0005634">
    <property type="term" value="C:nucleus"/>
    <property type="evidence" value="ECO:0007669"/>
    <property type="project" value="TreeGrafter"/>
</dbReference>